<evidence type="ECO:0000256" key="1">
    <source>
        <dbReference type="SAM" id="MobiDB-lite"/>
    </source>
</evidence>
<evidence type="ECO:0000313" key="2">
    <source>
        <dbReference type="EMBL" id="EJK45941.1"/>
    </source>
</evidence>
<name>K0RA94_THAOC</name>
<dbReference type="AlphaFoldDB" id="K0RA94"/>
<keyword evidence="3" id="KW-1185">Reference proteome</keyword>
<dbReference type="Proteomes" id="UP000266841">
    <property type="component" value="Unassembled WGS sequence"/>
</dbReference>
<evidence type="ECO:0000313" key="3">
    <source>
        <dbReference type="Proteomes" id="UP000266841"/>
    </source>
</evidence>
<protein>
    <submittedName>
        <fullName evidence="2">Uncharacterized protein</fullName>
    </submittedName>
</protein>
<gene>
    <name evidence="2" type="ORF">THAOC_35420</name>
</gene>
<reference evidence="2 3" key="1">
    <citation type="journal article" date="2012" name="Genome Biol.">
        <title>Genome and low-iron response of an oceanic diatom adapted to chronic iron limitation.</title>
        <authorList>
            <person name="Lommer M."/>
            <person name="Specht M."/>
            <person name="Roy A.S."/>
            <person name="Kraemer L."/>
            <person name="Andreson R."/>
            <person name="Gutowska M.A."/>
            <person name="Wolf J."/>
            <person name="Bergner S.V."/>
            <person name="Schilhabel M.B."/>
            <person name="Klostermeier U.C."/>
            <person name="Beiko R.G."/>
            <person name="Rosenstiel P."/>
            <person name="Hippler M."/>
            <person name="Laroche J."/>
        </authorList>
    </citation>
    <scope>NUCLEOTIDE SEQUENCE [LARGE SCALE GENOMIC DNA]</scope>
    <source>
        <strain evidence="2 3">CCMP1005</strain>
    </source>
</reference>
<accession>K0RA94</accession>
<dbReference type="EMBL" id="AGNL01048126">
    <property type="protein sequence ID" value="EJK45941.1"/>
    <property type="molecule type" value="Genomic_DNA"/>
</dbReference>
<feature type="compositionally biased region" description="Gly residues" evidence="1">
    <location>
        <begin position="1"/>
        <end position="14"/>
    </location>
</feature>
<organism evidence="2 3">
    <name type="scientific">Thalassiosira oceanica</name>
    <name type="common">Marine diatom</name>
    <dbReference type="NCBI Taxonomy" id="159749"/>
    <lineage>
        <taxon>Eukaryota</taxon>
        <taxon>Sar</taxon>
        <taxon>Stramenopiles</taxon>
        <taxon>Ochrophyta</taxon>
        <taxon>Bacillariophyta</taxon>
        <taxon>Coscinodiscophyceae</taxon>
        <taxon>Thalassiosirophycidae</taxon>
        <taxon>Thalassiosirales</taxon>
        <taxon>Thalassiosiraceae</taxon>
        <taxon>Thalassiosira</taxon>
    </lineage>
</organism>
<feature type="non-terminal residue" evidence="2">
    <location>
        <position position="1"/>
    </location>
</feature>
<sequence>DPGQGPADGSGGGRQVAARRPGAAEREAPVYGQEAAVKDCDFGGDNGGRTSSQDLTLLGRTARPARVAAPQGKNCSASALRSRRLAAPPASGFAAQLLDIEFQFSSSRHGPLLSLLIVASGCIGLEA</sequence>
<feature type="region of interest" description="Disordered" evidence="1">
    <location>
        <begin position="1"/>
        <end position="30"/>
    </location>
</feature>
<comment type="caution">
    <text evidence="2">The sequence shown here is derived from an EMBL/GenBank/DDBJ whole genome shotgun (WGS) entry which is preliminary data.</text>
</comment>
<proteinExistence type="predicted"/>